<proteinExistence type="predicted"/>
<keyword evidence="2" id="KW-1185">Reference proteome</keyword>
<accession>A0A026WF59</accession>
<name>A0A026WF59_OOCBI</name>
<reference evidence="1 2" key="1">
    <citation type="journal article" date="2014" name="Curr. Biol.">
        <title>The genome of the clonal raider ant Cerapachys biroi.</title>
        <authorList>
            <person name="Oxley P.R."/>
            <person name="Ji L."/>
            <person name="Fetter-Pruneda I."/>
            <person name="McKenzie S.K."/>
            <person name="Li C."/>
            <person name="Hu H."/>
            <person name="Zhang G."/>
            <person name="Kronauer D.J."/>
        </authorList>
    </citation>
    <scope>NUCLEOTIDE SEQUENCE [LARGE SCALE GENOMIC DNA]</scope>
</reference>
<protein>
    <submittedName>
        <fullName evidence="1">Uncharacterized protein</fullName>
    </submittedName>
</protein>
<dbReference type="Pfam" id="PF12309">
    <property type="entry name" value="KBP_C"/>
    <property type="match status" value="1"/>
</dbReference>
<dbReference type="EMBL" id="KK107276">
    <property type="protein sequence ID" value="EZA53639.1"/>
    <property type="molecule type" value="Genomic_DNA"/>
</dbReference>
<dbReference type="Proteomes" id="UP000053097">
    <property type="component" value="Unassembled WGS sequence"/>
</dbReference>
<dbReference type="AlphaFoldDB" id="A0A026WF59"/>
<gene>
    <name evidence="1" type="ORF">X777_06904</name>
</gene>
<organism evidence="1 2">
    <name type="scientific">Ooceraea biroi</name>
    <name type="common">Clonal raider ant</name>
    <name type="synonym">Cerapachys biroi</name>
    <dbReference type="NCBI Taxonomy" id="2015173"/>
    <lineage>
        <taxon>Eukaryota</taxon>
        <taxon>Metazoa</taxon>
        <taxon>Ecdysozoa</taxon>
        <taxon>Arthropoda</taxon>
        <taxon>Hexapoda</taxon>
        <taxon>Insecta</taxon>
        <taxon>Pterygota</taxon>
        <taxon>Neoptera</taxon>
        <taxon>Endopterygota</taxon>
        <taxon>Hymenoptera</taxon>
        <taxon>Apocrita</taxon>
        <taxon>Aculeata</taxon>
        <taxon>Formicoidea</taxon>
        <taxon>Formicidae</taxon>
        <taxon>Dorylinae</taxon>
        <taxon>Ooceraea</taxon>
    </lineage>
</organism>
<evidence type="ECO:0000313" key="1">
    <source>
        <dbReference type="EMBL" id="EZA53639.1"/>
    </source>
</evidence>
<dbReference type="OrthoDB" id="7554052at2759"/>
<dbReference type="InterPro" id="IPR022083">
    <property type="entry name" value="KBP"/>
</dbReference>
<evidence type="ECO:0000313" key="2">
    <source>
        <dbReference type="Proteomes" id="UP000053097"/>
    </source>
</evidence>
<sequence>MNIRDQLHELYQSNCVATQFDIIALATSYYHIGIIYKDCEALKNLQLSLYNLTRSRDLLQGKELDCTAIIIVVKTVIAMSEIEEVPRRLNDAIKLCLQYIEQNNFPKPICTHLADVSTEEDLRILLISLYERMIECMKVFYDSDKAGEWINTVHEFLNKRTSIINSLTERCEWSSAVIVMSIHLLNNLRFTETRNCLAAVEYMIMLMERDNQSLDTIPNTVTELKARVADAWLTYTSQILWALSSYKQTNPLNQEELKELLLFTSLSEDLAYISNRITDSRVLNINDAKIVFSYGAEQYELASKHFVAMCNDAARLHAVYKLTLSFTYLASFATDTNTKVHIREQRKTLLYAICTDEHGYPLRLVSHLINILEVWSEALTTFFYALEGTRAFRILYRDLKRERRYVLNMIGYYNERIANGT</sequence>